<dbReference type="RefSeq" id="WP_379018496.1">
    <property type="nucleotide sequence ID" value="NZ_JBHRTA010000003.1"/>
</dbReference>
<dbReference type="Proteomes" id="UP001595526">
    <property type="component" value="Unassembled WGS sequence"/>
</dbReference>
<dbReference type="SUPFAM" id="SSF81301">
    <property type="entry name" value="Nucleotidyltransferase"/>
    <property type="match status" value="1"/>
</dbReference>
<evidence type="ECO:0000313" key="3">
    <source>
        <dbReference type="Proteomes" id="UP001595526"/>
    </source>
</evidence>
<comment type="caution">
    <text evidence="2">The sequence shown here is derived from an EMBL/GenBank/DDBJ whole genome shotgun (WGS) entry which is preliminary data.</text>
</comment>
<sequence>MEKVRDFASLQSYLRSNQIFDRYGLDQIGVFGSLSRDEAFHDIDLMIDTPIPFEALINLQAQLESDLNTPVDILIKTLAEPIILHRAMKDMRYATKS</sequence>
<evidence type="ECO:0000259" key="1">
    <source>
        <dbReference type="Pfam" id="PF18765"/>
    </source>
</evidence>
<evidence type="ECO:0000313" key="2">
    <source>
        <dbReference type="EMBL" id="MFC3196108.1"/>
    </source>
</evidence>
<proteinExistence type="predicted"/>
<dbReference type="EMBL" id="JBHRTA010000003">
    <property type="protein sequence ID" value="MFC3196108.1"/>
    <property type="molecule type" value="Genomic_DNA"/>
</dbReference>
<protein>
    <submittedName>
        <fullName evidence="2">Nucleotidyltransferase family protein</fullName>
    </submittedName>
</protein>
<name>A0ABV7JGX6_9SPHI</name>
<dbReference type="InterPro" id="IPR041633">
    <property type="entry name" value="Polbeta"/>
</dbReference>
<organism evidence="2 3">
    <name type="scientific">Parapedobacter deserti</name>
    <dbReference type="NCBI Taxonomy" id="1912957"/>
    <lineage>
        <taxon>Bacteria</taxon>
        <taxon>Pseudomonadati</taxon>
        <taxon>Bacteroidota</taxon>
        <taxon>Sphingobacteriia</taxon>
        <taxon>Sphingobacteriales</taxon>
        <taxon>Sphingobacteriaceae</taxon>
        <taxon>Parapedobacter</taxon>
    </lineage>
</organism>
<dbReference type="Gene3D" id="3.30.460.10">
    <property type="entry name" value="Beta Polymerase, domain 2"/>
    <property type="match status" value="1"/>
</dbReference>
<dbReference type="InterPro" id="IPR043519">
    <property type="entry name" value="NT_sf"/>
</dbReference>
<dbReference type="Pfam" id="PF18765">
    <property type="entry name" value="Polbeta"/>
    <property type="match status" value="1"/>
</dbReference>
<keyword evidence="3" id="KW-1185">Reference proteome</keyword>
<accession>A0ABV7JGX6</accession>
<feature type="domain" description="Polymerase beta nucleotidyltransferase" evidence="1">
    <location>
        <begin position="18"/>
        <end position="89"/>
    </location>
</feature>
<reference evidence="3" key="1">
    <citation type="journal article" date="2019" name="Int. J. Syst. Evol. Microbiol.">
        <title>The Global Catalogue of Microorganisms (GCM) 10K type strain sequencing project: providing services to taxonomists for standard genome sequencing and annotation.</title>
        <authorList>
            <consortium name="The Broad Institute Genomics Platform"/>
            <consortium name="The Broad Institute Genome Sequencing Center for Infectious Disease"/>
            <person name="Wu L."/>
            <person name="Ma J."/>
        </authorList>
    </citation>
    <scope>NUCLEOTIDE SEQUENCE [LARGE SCALE GENOMIC DNA]</scope>
    <source>
        <strain evidence="3">KCTC 52416</strain>
    </source>
</reference>
<gene>
    <name evidence="2" type="ORF">ACFOET_00645</name>
</gene>